<dbReference type="InterPro" id="IPR010977">
    <property type="entry name" value="Aromatic_deC"/>
</dbReference>
<dbReference type="PANTHER" id="PTHR11999">
    <property type="entry name" value="GROUP II PYRIDOXAL-5-PHOSPHATE DECARBOXYLASE"/>
    <property type="match status" value="1"/>
</dbReference>
<reference evidence="9" key="2">
    <citation type="submission" date="2016-01" db="EMBL/GenBank/DDBJ databases">
        <title>Complete genome sequence of Agromyces aureus AR33T and comparison with related organisms.</title>
        <authorList>
            <person name="Corretto E."/>
            <person name="Antonielli L."/>
            <person name="Sessitsch A."/>
            <person name="Brader G."/>
        </authorList>
    </citation>
    <scope>NUCLEOTIDE SEQUENCE [LARGE SCALE GENOMIC DNA]</scope>
    <source>
        <strain evidence="9">AR33</strain>
    </source>
</reference>
<dbReference type="KEGG" id="agy:ATC03_12575"/>
<dbReference type="Gene3D" id="3.40.640.10">
    <property type="entry name" value="Type I PLP-dependent aspartate aminotransferase-like (Major domain)"/>
    <property type="match status" value="1"/>
</dbReference>
<dbReference type="InterPro" id="IPR002129">
    <property type="entry name" value="PyrdxlP-dep_de-COase"/>
</dbReference>
<evidence type="ECO:0000256" key="3">
    <source>
        <dbReference type="ARBA" id="ARBA00022793"/>
    </source>
</evidence>
<evidence type="ECO:0000256" key="2">
    <source>
        <dbReference type="ARBA" id="ARBA00009533"/>
    </source>
</evidence>
<dbReference type="PANTHER" id="PTHR11999:SF70">
    <property type="entry name" value="MIP05841P"/>
    <property type="match status" value="1"/>
</dbReference>
<evidence type="ECO:0000313" key="8">
    <source>
        <dbReference type="EMBL" id="ANJ27418.1"/>
    </source>
</evidence>
<gene>
    <name evidence="8" type="ORF">ATC03_12575</name>
</gene>
<dbReference type="GO" id="GO:0019752">
    <property type="term" value="P:carboxylic acid metabolic process"/>
    <property type="evidence" value="ECO:0007669"/>
    <property type="project" value="InterPro"/>
</dbReference>
<sequence length="464" mass="47800">MPGPADEFHRPLDAAARLARDWLDALPDRPIAPTTGIDDVKDALGRELADDGIDATEVVEALSAAVEPGLIAMQSPRFFGWVIGGTAPAPLAADWLVTAWDQNAALREVTPGVNAAEELAAEWTCDLLGLPDGTVAGFTTGATTANLVALAAARHAVLGRVGWDDAVDGIQGAPRIRVFAGDEHHPSVDVALRWLGLGRPIDVASDDQGRMRPGELGAALAASLAEGPGAGGPAIVCLQAGNIHSGASDPFEECIAIAHEAGAWVHVDGAFGLWAAASGRLRHLVAGAELADSWATDAHKTLNVPYDAGIVAVADPAPLVAAMTMHAAYLPAAATGIDAADRVLELSRRARGVPTYAALRTLGRSGVAALVDGLAVSALALADGLRRMDGVEVLNDVVFTQVCAGFEGRDVAAIARALDDDGVALAHPSTWRGRDVLRFSVSNRATDAAAVASALDAVRRVLAR</sequence>
<comment type="cofactor">
    <cofactor evidence="1 6 7">
        <name>pyridoxal 5'-phosphate</name>
        <dbReference type="ChEBI" id="CHEBI:597326"/>
    </cofactor>
</comment>
<dbReference type="GO" id="GO:0030170">
    <property type="term" value="F:pyridoxal phosphate binding"/>
    <property type="evidence" value="ECO:0007669"/>
    <property type="project" value="InterPro"/>
</dbReference>
<keyword evidence="4 6" id="KW-0663">Pyridoxal phosphate</keyword>
<evidence type="ECO:0000313" key="9">
    <source>
        <dbReference type="Proteomes" id="UP000078437"/>
    </source>
</evidence>
<dbReference type="OrthoDB" id="3335676at2"/>
<keyword evidence="3" id="KW-0210">Decarboxylase</keyword>
<evidence type="ECO:0000256" key="1">
    <source>
        <dbReference type="ARBA" id="ARBA00001933"/>
    </source>
</evidence>
<dbReference type="EMBL" id="CP013979">
    <property type="protein sequence ID" value="ANJ27418.1"/>
    <property type="molecule type" value="Genomic_DNA"/>
</dbReference>
<dbReference type="InterPro" id="IPR015422">
    <property type="entry name" value="PyrdxlP-dep_Trfase_small"/>
</dbReference>
<protein>
    <submittedName>
        <fullName evidence="8">Pyridoxal-dependent decarboxylase</fullName>
    </submittedName>
</protein>
<comment type="similarity">
    <text evidence="2 7">Belongs to the group II decarboxylase family.</text>
</comment>
<dbReference type="GO" id="GO:0004058">
    <property type="term" value="F:aromatic-L-amino-acid decarboxylase activity"/>
    <property type="evidence" value="ECO:0007669"/>
    <property type="project" value="UniProtKB-ARBA"/>
</dbReference>
<name>A0A191WGW9_9MICO</name>
<dbReference type="STRING" id="453304.ATC03_12575"/>
<dbReference type="RefSeq" id="WP_067877583.1">
    <property type="nucleotide sequence ID" value="NZ_CP013979.1"/>
</dbReference>
<dbReference type="Pfam" id="PF00282">
    <property type="entry name" value="Pyridoxal_deC"/>
    <property type="match status" value="1"/>
</dbReference>
<dbReference type="InterPro" id="IPR015424">
    <property type="entry name" value="PyrdxlP-dep_Trfase"/>
</dbReference>
<dbReference type="Gene3D" id="3.90.1150.10">
    <property type="entry name" value="Aspartate Aminotransferase, domain 1"/>
    <property type="match status" value="1"/>
</dbReference>
<feature type="modified residue" description="N6-(pyridoxal phosphate)lysine" evidence="6">
    <location>
        <position position="300"/>
    </location>
</feature>
<dbReference type="Proteomes" id="UP000078437">
    <property type="component" value="Chromosome"/>
</dbReference>
<dbReference type="AlphaFoldDB" id="A0A191WGW9"/>
<reference evidence="8 9" key="1">
    <citation type="journal article" date="2016" name="Int. J. Syst. Evol. Microbiol.">
        <title>Agromyces aureus sp. nov., isolated from the rhizosphere of Salix caprea L. grown in a heavy-metal-contaminated soil.</title>
        <authorList>
            <person name="Corretto E."/>
            <person name="Antonielli L."/>
            <person name="Sessitsch A."/>
            <person name="Compant S."/>
            <person name="Gorfer M."/>
            <person name="Kuffner M."/>
            <person name="Brader G."/>
        </authorList>
    </citation>
    <scope>NUCLEOTIDE SEQUENCE [LARGE SCALE GENOMIC DNA]</scope>
    <source>
        <strain evidence="8 9">AR33</strain>
    </source>
</reference>
<keyword evidence="5 7" id="KW-0456">Lyase</keyword>
<evidence type="ECO:0000256" key="7">
    <source>
        <dbReference type="RuleBase" id="RU000382"/>
    </source>
</evidence>
<accession>A0A191WGW9</accession>
<dbReference type="SUPFAM" id="SSF53383">
    <property type="entry name" value="PLP-dependent transferases"/>
    <property type="match status" value="1"/>
</dbReference>
<evidence type="ECO:0000256" key="5">
    <source>
        <dbReference type="ARBA" id="ARBA00023239"/>
    </source>
</evidence>
<dbReference type="InterPro" id="IPR015421">
    <property type="entry name" value="PyrdxlP-dep_Trfase_major"/>
</dbReference>
<evidence type="ECO:0000256" key="4">
    <source>
        <dbReference type="ARBA" id="ARBA00022898"/>
    </source>
</evidence>
<dbReference type="Gene3D" id="1.20.1340.10">
    <property type="entry name" value="dopa decarboxylase, N-terminal domain"/>
    <property type="match status" value="1"/>
</dbReference>
<proteinExistence type="inferred from homology"/>
<evidence type="ECO:0000256" key="6">
    <source>
        <dbReference type="PIRSR" id="PIRSR602129-50"/>
    </source>
</evidence>
<keyword evidence="9" id="KW-1185">Reference proteome</keyword>
<organism evidence="8 9">
    <name type="scientific">Agromyces aureus</name>
    <dbReference type="NCBI Taxonomy" id="453304"/>
    <lineage>
        <taxon>Bacteria</taxon>
        <taxon>Bacillati</taxon>
        <taxon>Actinomycetota</taxon>
        <taxon>Actinomycetes</taxon>
        <taxon>Micrococcales</taxon>
        <taxon>Microbacteriaceae</taxon>
        <taxon>Agromyces</taxon>
    </lineage>
</organism>